<dbReference type="Proteomes" id="UP000188324">
    <property type="component" value="Chromosome"/>
</dbReference>
<organism evidence="1 2">
    <name type="scientific">Tessaracoccus flavus</name>
    <dbReference type="NCBI Taxonomy" id="1610493"/>
    <lineage>
        <taxon>Bacteria</taxon>
        <taxon>Bacillati</taxon>
        <taxon>Actinomycetota</taxon>
        <taxon>Actinomycetes</taxon>
        <taxon>Propionibacteriales</taxon>
        <taxon>Propionibacteriaceae</taxon>
        <taxon>Tessaracoccus</taxon>
    </lineage>
</organism>
<dbReference type="Gene3D" id="3.30.70.2390">
    <property type="match status" value="1"/>
</dbReference>
<dbReference type="InterPro" id="IPR027381">
    <property type="entry name" value="LytR/CpsA/Psr_C"/>
</dbReference>
<proteinExistence type="predicted"/>
<protein>
    <submittedName>
        <fullName evidence="1">Uncharacterized protein</fullName>
    </submittedName>
</protein>
<dbReference type="EMBL" id="CP019605">
    <property type="protein sequence ID" value="AQP45477.1"/>
    <property type="molecule type" value="Genomic_DNA"/>
</dbReference>
<evidence type="ECO:0000313" key="1">
    <source>
        <dbReference type="EMBL" id="AQP45477.1"/>
    </source>
</evidence>
<dbReference type="RefSeq" id="WP_077343667.1">
    <property type="nucleotide sequence ID" value="NZ_CP019605.1"/>
</dbReference>
<dbReference type="OrthoDB" id="3728747at2"/>
<accession>A0A1Q2CH91</accession>
<dbReference type="Pfam" id="PF13399">
    <property type="entry name" value="LytR_C"/>
    <property type="match status" value="1"/>
</dbReference>
<reference evidence="1 2" key="1">
    <citation type="journal article" date="2016" name="Int. J. Syst. Evol. Microbiol.">
        <title>Tessaracoccus flavus sp. nov., isolated from the drainage system of a lindane-producing factory.</title>
        <authorList>
            <person name="Kumari R."/>
            <person name="Singh P."/>
            <person name="Schumann P."/>
            <person name="Lal R."/>
        </authorList>
    </citation>
    <scope>NUCLEOTIDE SEQUENCE [LARGE SCALE GENOMIC DNA]</scope>
    <source>
        <strain evidence="1 2">RP1T</strain>
    </source>
</reference>
<evidence type="ECO:0000313" key="2">
    <source>
        <dbReference type="Proteomes" id="UP000188324"/>
    </source>
</evidence>
<gene>
    <name evidence="1" type="ORF">RPIT_12235</name>
</gene>
<dbReference type="STRING" id="1610493.RPIT_12235"/>
<dbReference type="AlphaFoldDB" id="A0A1Q2CH91"/>
<name>A0A1Q2CH91_9ACTN</name>
<dbReference type="KEGG" id="tfl:RPIT_12235"/>
<keyword evidence="2" id="KW-1185">Reference proteome</keyword>
<sequence length="189" mass="20396">MRIFRLIATPVILLGLLALLIWGASWGWKALTEPLPSPSPTPCVVEEAELLNVTHVSVRIFNGGFTSGLANREARRLTEVGFKVIRVDNTDERIRGTVIRANENQTGQIRLVKSYFLEPTVEYDDRIDGTVDIYLGTDFLGANDGSDPANPPLFQVSAPDGQICVVPEPSPSPSPSLSGSPSPTAAETP</sequence>